<keyword evidence="2" id="KW-0677">Repeat</keyword>
<dbReference type="PROSITE" id="PS50294">
    <property type="entry name" value="WD_REPEATS_REGION"/>
    <property type="match status" value="1"/>
</dbReference>
<evidence type="ECO:0000313" key="4">
    <source>
        <dbReference type="EMBL" id="QDZ20146.1"/>
    </source>
</evidence>
<keyword evidence="5" id="KW-1185">Reference proteome</keyword>
<name>A0A5B8MI46_9CHLO</name>
<dbReference type="SUPFAM" id="SSF50978">
    <property type="entry name" value="WD40 repeat-like"/>
    <property type="match status" value="1"/>
</dbReference>
<evidence type="ECO:0000313" key="5">
    <source>
        <dbReference type="Proteomes" id="UP000316726"/>
    </source>
</evidence>
<dbReference type="PROSITE" id="PS00678">
    <property type="entry name" value="WD_REPEATS_1"/>
    <property type="match status" value="1"/>
</dbReference>
<dbReference type="SMART" id="SM00320">
    <property type="entry name" value="WD40"/>
    <property type="match status" value="4"/>
</dbReference>
<dbReference type="Pfam" id="PF00400">
    <property type="entry name" value="WD40"/>
    <property type="match status" value="3"/>
</dbReference>
<accession>A0A5B8MI46</accession>
<dbReference type="Proteomes" id="UP000316726">
    <property type="component" value="Chromosome 3"/>
</dbReference>
<protein>
    <submittedName>
        <fullName evidence="4">WD40 repeat domain-containing protein</fullName>
    </submittedName>
</protein>
<dbReference type="InterPro" id="IPR019775">
    <property type="entry name" value="WD40_repeat_CS"/>
</dbReference>
<dbReference type="PROSITE" id="PS50082">
    <property type="entry name" value="WD_REPEATS_2"/>
    <property type="match status" value="1"/>
</dbReference>
<dbReference type="InterPro" id="IPR015943">
    <property type="entry name" value="WD40/YVTN_repeat-like_dom_sf"/>
</dbReference>
<organism evidence="4 5">
    <name type="scientific">Chloropicon primus</name>
    <dbReference type="NCBI Taxonomy" id="1764295"/>
    <lineage>
        <taxon>Eukaryota</taxon>
        <taxon>Viridiplantae</taxon>
        <taxon>Chlorophyta</taxon>
        <taxon>Chloropicophyceae</taxon>
        <taxon>Chloropicales</taxon>
        <taxon>Chloropicaceae</taxon>
        <taxon>Chloropicon</taxon>
    </lineage>
</organism>
<evidence type="ECO:0000256" key="1">
    <source>
        <dbReference type="ARBA" id="ARBA00022574"/>
    </source>
</evidence>
<evidence type="ECO:0000256" key="2">
    <source>
        <dbReference type="ARBA" id="ARBA00022737"/>
    </source>
</evidence>
<dbReference type="PANTHER" id="PTHR19854:SF1">
    <property type="entry name" value="GUANINE NUCLEOTIDE-BINDING PROTEIN SUBUNIT BETA-LIKE PROTEIN 1"/>
    <property type="match status" value="1"/>
</dbReference>
<dbReference type="InterPro" id="IPR001680">
    <property type="entry name" value="WD40_rpt"/>
</dbReference>
<evidence type="ECO:0000256" key="3">
    <source>
        <dbReference type="PROSITE-ProRule" id="PRU00221"/>
    </source>
</evidence>
<dbReference type="InterPro" id="IPR036322">
    <property type="entry name" value="WD40_repeat_dom_sf"/>
</dbReference>
<dbReference type="Gene3D" id="2.130.10.10">
    <property type="entry name" value="YVTN repeat-like/Quinoprotein amine dehydrogenase"/>
    <property type="match status" value="2"/>
</dbReference>
<dbReference type="AlphaFoldDB" id="A0A5B8MI46"/>
<proteinExistence type="predicted"/>
<sequence>MARKSPDPRNVLRGHRKGVKCVCFYRGEGAGAGSEDDVLLFSGDQEGRLKAWDLRRRRASLDRRLYPQDSGFVSLCAVEGEGKLLTQGREGCVKYWDAERLCSSSEGERPLAEFSTGCYNFCRFSASSSADGGDPIAALPSSDASVVEIWDVGLSKRISVLQAPTKEKAVGMCTAVCLKAPAGSGDGTLVWAGYESGDLACFDLRQSAAPLALASFSSNEPLMSIAVDKMGLAGVAASVGSELVQFEASPKSGEGGEPGRLGIRALETFEMKQPGVSEVSIRSDGRIFVAAGWDGRVRVFDYKKRAPLAVLKYHQKNCNAVAFSPGCGLLASASEDSNIALWDIYPTKKKTQAS</sequence>
<feature type="repeat" description="WD" evidence="3">
    <location>
        <begin position="311"/>
        <end position="344"/>
    </location>
</feature>
<reference evidence="4 5" key="1">
    <citation type="submission" date="2018-07" db="EMBL/GenBank/DDBJ databases">
        <title>The complete nuclear genome of the prasinophyte Chloropicon primus (CCMP1205).</title>
        <authorList>
            <person name="Pombert J.-F."/>
            <person name="Otis C."/>
            <person name="Turmel M."/>
            <person name="Lemieux C."/>
        </authorList>
    </citation>
    <scope>NUCLEOTIDE SEQUENCE [LARGE SCALE GENOMIC DNA]</scope>
    <source>
        <strain evidence="4 5">CCMP1205</strain>
    </source>
</reference>
<dbReference type="OrthoDB" id="7668193at2759"/>
<dbReference type="STRING" id="1764295.A0A5B8MI46"/>
<dbReference type="PANTHER" id="PTHR19854">
    <property type="entry name" value="TRANSDUCIN BETA-LIKE 3"/>
    <property type="match status" value="1"/>
</dbReference>
<gene>
    <name evidence="4" type="ORF">A3770_03p26640</name>
</gene>
<dbReference type="EMBL" id="CP031036">
    <property type="protein sequence ID" value="QDZ20146.1"/>
    <property type="molecule type" value="Genomic_DNA"/>
</dbReference>
<keyword evidence="1 3" id="KW-0853">WD repeat</keyword>